<dbReference type="FunFam" id="3.90.76.10:FF:000001">
    <property type="entry name" value="Oligopeptide ABC transporter substrate-binding protein"/>
    <property type="match status" value="1"/>
</dbReference>
<evidence type="ECO:0000256" key="5">
    <source>
        <dbReference type="SAM" id="SignalP"/>
    </source>
</evidence>
<dbReference type="STRING" id="1109412.BN1221_03946"/>
<dbReference type="GO" id="GO:0015833">
    <property type="term" value="P:peptide transport"/>
    <property type="evidence" value="ECO:0007669"/>
    <property type="project" value="TreeGrafter"/>
</dbReference>
<dbReference type="InterPro" id="IPR039424">
    <property type="entry name" value="SBP_5"/>
</dbReference>
<evidence type="ECO:0000259" key="6">
    <source>
        <dbReference type="Pfam" id="PF00496"/>
    </source>
</evidence>
<keyword evidence="8" id="KW-1185">Reference proteome</keyword>
<accession>A0A0G4K0E5</accession>
<dbReference type="InterPro" id="IPR030678">
    <property type="entry name" value="Peptide/Ni-bd"/>
</dbReference>
<dbReference type="RefSeq" id="WP_048638703.1">
    <property type="nucleotide sequence ID" value="NZ_CGIG01000001.1"/>
</dbReference>
<keyword evidence="4 5" id="KW-0732">Signal</keyword>
<dbReference type="Proteomes" id="UP000044377">
    <property type="component" value="Unassembled WGS sequence"/>
</dbReference>
<dbReference type="PANTHER" id="PTHR30290">
    <property type="entry name" value="PERIPLASMIC BINDING COMPONENT OF ABC TRANSPORTER"/>
    <property type="match status" value="1"/>
</dbReference>
<evidence type="ECO:0000256" key="2">
    <source>
        <dbReference type="ARBA" id="ARBA00005695"/>
    </source>
</evidence>
<comment type="similarity">
    <text evidence="2">Belongs to the bacterial solute-binding protein 5 family.</text>
</comment>
<dbReference type="CDD" id="cd08504">
    <property type="entry name" value="PBP2_OppA"/>
    <property type="match status" value="1"/>
</dbReference>
<dbReference type="OrthoDB" id="9801912at2"/>
<feature type="chain" id="PRO_5005194496" evidence="5">
    <location>
        <begin position="32"/>
        <end position="546"/>
    </location>
</feature>
<dbReference type="Pfam" id="PF00496">
    <property type="entry name" value="SBP_bac_5"/>
    <property type="match status" value="1"/>
</dbReference>
<dbReference type="PANTHER" id="PTHR30290:SF10">
    <property type="entry name" value="PERIPLASMIC OLIGOPEPTIDE-BINDING PROTEIN-RELATED"/>
    <property type="match status" value="1"/>
</dbReference>
<keyword evidence="3" id="KW-0813">Transport</keyword>
<evidence type="ECO:0000313" key="8">
    <source>
        <dbReference type="Proteomes" id="UP000044377"/>
    </source>
</evidence>
<dbReference type="FunFam" id="3.10.105.10:FF:000001">
    <property type="entry name" value="Oligopeptide ABC transporter, oligopeptide-binding protein"/>
    <property type="match status" value="1"/>
</dbReference>
<dbReference type="AlphaFoldDB" id="A0A0G4K0E5"/>
<evidence type="ECO:0000256" key="3">
    <source>
        <dbReference type="ARBA" id="ARBA00022448"/>
    </source>
</evidence>
<evidence type="ECO:0000256" key="1">
    <source>
        <dbReference type="ARBA" id="ARBA00004196"/>
    </source>
</evidence>
<dbReference type="InterPro" id="IPR000914">
    <property type="entry name" value="SBP_5_dom"/>
</dbReference>
<dbReference type="Gene3D" id="3.10.105.10">
    <property type="entry name" value="Dipeptide-binding Protein, Domain 3"/>
    <property type="match status" value="1"/>
</dbReference>
<evidence type="ECO:0000256" key="4">
    <source>
        <dbReference type="ARBA" id="ARBA00022729"/>
    </source>
</evidence>
<gene>
    <name evidence="7" type="ORF">BN1221_03946</name>
</gene>
<evidence type="ECO:0000313" key="7">
    <source>
        <dbReference type="EMBL" id="CPR19769.1"/>
    </source>
</evidence>
<proteinExistence type="inferred from homology"/>
<dbReference type="EMBL" id="CGIG01000001">
    <property type="protein sequence ID" value="CPR19769.1"/>
    <property type="molecule type" value="Genomic_DNA"/>
</dbReference>
<comment type="subcellular location">
    <subcellularLocation>
        <location evidence="1">Cell envelope</location>
    </subcellularLocation>
</comment>
<dbReference type="Gene3D" id="3.90.76.10">
    <property type="entry name" value="Dipeptide-binding Protein, Domain 1"/>
    <property type="match status" value="1"/>
</dbReference>
<dbReference type="GO" id="GO:0030288">
    <property type="term" value="C:outer membrane-bounded periplasmic space"/>
    <property type="evidence" value="ECO:0007669"/>
    <property type="project" value="TreeGrafter"/>
</dbReference>
<dbReference type="GO" id="GO:0043190">
    <property type="term" value="C:ATP-binding cassette (ABC) transporter complex"/>
    <property type="evidence" value="ECO:0007669"/>
    <property type="project" value="InterPro"/>
</dbReference>
<dbReference type="Gene3D" id="3.40.190.10">
    <property type="entry name" value="Periplasmic binding protein-like II"/>
    <property type="match status" value="1"/>
</dbReference>
<name>A0A0G4K0E5_9GAMM</name>
<dbReference type="GO" id="GO:1904680">
    <property type="term" value="F:peptide transmembrane transporter activity"/>
    <property type="evidence" value="ECO:0007669"/>
    <property type="project" value="TreeGrafter"/>
</dbReference>
<protein>
    <submittedName>
        <fullName evidence="7">Oligopeptide ABC transporter, periplasmic oligopeptide-binding protein OppA (TC 3.A.1.5.1)</fullName>
    </submittedName>
</protein>
<dbReference type="PIRSF" id="PIRSF002741">
    <property type="entry name" value="MppA"/>
    <property type="match status" value="1"/>
</dbReference>
<organism evidence="7 8">
    <name type="scientific">Brenneria goodwinii</name>
    <dbReference type="NCBI Taxonomy" id="1109412"/>
    <lineage>
        <taxon>Bacteria</taxon>
        <taxon>Pseudomonadati</taxon>
        <taxon>Pseudomonadota</taxon>
        <taxon>Gammaproteobacteria</taxon>
        <taxon>Enterobacterales</taxon>
        <taxon>Pectobacteriaceae</taxon>
        <taxon>Brenneria</taxon>
    </lineage>
</organism>
<feature type="domain" description="Solute-binding protein family 5" evidence="6">
    <location>
        <begin position="87"/>
        <end position="467"/>
    </location>
</feature>
<feature type="signal peptide" evidence="5">
    <location>
        <begin position="1"/>
        <end position="31"/>
    </location>
</feature>
<sequence length="546" mass="61742">MNFALNVISKKALCTLLFPLCSAMGALAVYAAEVPAGVQLAAKQELVRGNGSEPASLDPHKVESDVESHLINDFFDNLIHIRDDGVIQPRLAERWDNDGNRVWTFHLRPGLKWSDGSPLTADDVVYSWQRLSDPKTLSPYGSYIASMYVENAADIMAGKKSPQELGIKALDSQTVQVTLEHPVPYFLAMADYHVLVPLPKAVIEKYGDSWTQVKNFVSSGPYVMSEWVVNERLVGKRNPQYWDNAHTVIEKVTYLPIASQAAELSRYKSGEIDVTNILSPIQFKQLQKDYPDEVKISPLLGTYLYQFNTRKAPFNDPRVRRALDLSLDKAIIADNVLGMGQIPAYNLPPDGTGGFKTLMPEWVGWTQQQRNEEAKKLLKEAGFDEKHPLKFSLLYNTSESHQRIAIAASSMWKKNLGVEAKLVNQEWKTMLDTMRLGDYEVVRYAWIADYNEPSTFLNIMRSQDSNNNSKFSNAEYDALLQKALTVSDKAEKEKVYQQAEAILQQQMPGSPIYHYVQPQMVKPYIGGFHANNRGQYYTQDMYVIAH</sequence>
<reference evidence="8" key="1">
    <citation type="submission" date="2015-01" db="EMBL/GenBank/DDBJ databases">
        <authorList>
            <person name="Paterson Steve"/>
        </authorList>
    </citation>
    <scope>NUCLEOTIDE SEQUENCE [LARGE SCALE GENOMIC DNA]</scope>
    <source>
        <strain evidence="8">OBR1</strain>
    </source>
</reference>
<dbReference type="SUPFAM" id="SSF53850">
    <property type="entry name" value="Periplasmic binding protein-like II"/>
    <property type="match status" value="1"/>
</dbReference>